<dbReference type="PRINTS" id="PR00033">
    <property type="entry name" value="HTHASNC"/>
</dbReference>
<dbReference type="InterPro" id="IPR019887">
    <property type="entry name" value="Tscrpt_reg_AsnC/Lrp_C"/>
</dbReference>
<dbReference type="GO" id="GO:0043200">
    <property type="term" value="P:response to amino acid"/>
    <property type="evidence" value="ECO:0007669"/>
    <property type="project" value="TreeGrafter"/>
</dbReference>
<keyword evidence="2" id="KW-0238">DNA-binding</keyword>
<name>J9CLK6_9ZZZZ</name>
<dbReference type="SUPFAM" id="SSF46785">
    <property type="entry name" value="Winged helix' DNA-binding domain"/>
    <property type="match status" value="1"/>
</dbReference>
<evidence type="ECO:0000256" key="2">
    <source>
        <dbReference type="ARBA" id="ARBA00023125"/>
    </source>
</evidence>
<dbReference type="SUPFAM" id="SSF54909">
    <property type="entry name" value="Dimeric alpha+beta barrel"/>
    <property type="match status" value="1"/>
</dbReference>
<protein>
    <submittedName>
        <fullName evidence="5">Transcriptional regulator, AsnC Family</fullName>
    </submittedName>
</protein>
<dbReference type="EMBL" id="AMCI01003141">
    <property type="protein sequence ID" value="EJX00991.1"/>
    <property type="molecule type" value="Genomic_DNA"/>
</dbReference>
<evidence type="ECO:0000313" key="5">
    <source>
        <dbReference type="EMBL" id="EJX00991.1"/>
    </source>
</evidence>
<proteinExistence type="predicted"/>
<evidence type="ECO:0000259" key="4">
    <source>
        <dbReference type="PROSITE" id="PS50956"/>
    </source>
</evidence>
<dbReference type="InterPro" id="IPR036388">
    <property type="entry name" value="WH-like_DNA-bd_sf"/>
</dbReference>
<dbReference type="GO" id="GO:0043565">
    <property type="term" value="F:sequence-specific DNA binding"/>
    <property type="evidence" value="ECO:0007669"/>
    <property type="project" value="InterPro"/>
</dbReference>
<dbReference type="Gene3D" id="1.10.10.10">
    <property type="entry name" value="Winged helix-like DNA-binding domain superfamily/Winged helix DNA-binding domain"/>
    <property type="match status" value="1"/>
</dbReference>
<dbReference type="PANTHER" id="PTHR30154">
    <property type="entry name" value="LEUCINE-RESPONSIVE REGULATORY PROTEIN"/>
    <property type="match status" value="1"/>
</dbReference>
<dbReference type="PANTHER" id="PTHR30154:SF34">
    <property type="entry name" value="TRANSCRIPTIONAL REGULATOR AZLB"/>
    <property type="match status" value="1"/>
</dbReference>
<keyword evidence="1" id="KW-0805">Transcription regulation</keyword>
<dbReference type="Pfam" id="PF13412">
    <property type="entry name" value="HTH_24"/>
    <property type="match status" value="1"/>
</dbReference>
<dbReference type="InterPro" id="IPR019888">
    <property type="entry name" value="Tscrpt_reg_AsnC-like"/>
</dbReference>
<dbReference type="Pfam" id="PF01037">
    <property type="entry name" value="AsnC_trans_reg"/>
    <property type="match status" value="1"/>
</dbReference>
<evidence type="ECO:0000256" key="1">
    <source>
        <dbReference type="ARBA" id="ARBA00023015"/>
    </source>
</evidence>
<dbReference type="GO" id="GO:0005829">
    <property type="term" value="C:cytosol"/>
    <property type="evidence" value="ECO:0007669"/>
    <property type="project" value="TreeGrafter"/>
</dbReference>
<reference evidence="5" key="1">
    <citation type="journal article" date="2012" name="PLoS ONE">
        <title>Gene sets for utilization of primary and secondary nutrition supplies in the distal gut of endangered iberian lynx.</title>
        <authorList>
            <person name="Alcaide M."/>
            <person name="Messina E."/>
            <person name="Richter M."/>
            <person name="Bargiela R."/>
            <person name="Peplies J."/>
            <person name="Huws S.A."/>
            <person name="Newbold C.J."/>
            <person name="Golyshin P.N."/>
            <person name="Simon M.A."/>
            <person name="Lopez G."/>
            <person name="Yakimov M.M."/>
            <person name="Ferrer M."/>
        </authorList>
    </citation>
    <scope>NUCLEOTIDE SEQUENCE</scope>
</reference>
<dbReference type="InterPro" id="IPR036390">
    <property type="entry name" value="WH_DNA-bd_sf"/>
</dbReference>
<feature type="domain" description="HTH asnC-type" evidence="4">
    <location>
        <begin position="4"/>
        <end position="65"/>
    </location>
</feature>
<dbReference type="Gene3D" id="3.30.70.920">
    <property type="match status" value="1"/>
</dbReference>
<dbReference type="AlphaFoldDB" id="J9CLK6"/>
<dbReference type="InterPro" id="IPR011008">
    <property type="entry name" value="Dimeric_a/b-barrel"/>
</dbReference>
<gene>
    <name evidence="5" type="ORF">EVA_10910</name>
</gene>
<dbReference type="PROSITE" id="PS50956">
    <property type="entry name" value="HTH_ASNC_2"/>
    <property type="match status" value="1"/>
</dbReference>
<keyword evidence="3" id="KW-0804">Transcription</keyword>
<organism evidence="5">
    <name type="scientific">gut metagenome</name>
    <dbReference type="NCBI Taxonomy" id="749906"/>
    <lineage>
        <taxon>unclassified sequences</taxon>
        <taxon>metagenomes</taxon>
        <taxon>organismal metagenomes</taxon>
    </lineage>
</organism>
<dbReference type="InterPro" id="IPR000485">
    <property type="entry name" value="AsnC-type_HTH_dom"/>
</dbReference>
<dbReference type="SMART" id="SM00344">
    <property type="entry name" value="HTH_ASNC"/>
    <property type="match status" value="1"/>
</dbReference>
<accession>J9CLK6</accession>
<sequence>MEKVDQLDLKILKIISVNARIPFKDVAAVCGVSRAAIHQRVQRLIEAGVITGSGYTVCPKSIGYSTCTYVGVKLERGSMYKGVAEKLENIPEIVECHFTTGAYTMLIKLYSKDNEHLMDLLNNHIQEIPGVISTETLISLEQTINRTVPVVIDEE</sequence>
<comment type="caution">
    <text evidence="5">The sequence shown here is derived from an EMBL/GenBank/DDBJ whole genome shotgun (WGS) entry which is preliminary data.</text>
</comment>
<evidence type="ECO:0000256" key="3">
    <source>
        <dbReference type="ARBA" id="ARBA00023163"/>
    </source>
</evidence>